<accession>A0ABW4EP43</accession>
<dbReference type="PANTHER" id="PTHR13789:SF309">
    <property type="entry name" value="PUTATIVE (AFU_ORTHOLOGUE AFUA_6G14510)-RELATED"/>
    <property type="match status" value="1"/>
</dbReference>
<dbReference type="PANTHER" id="PTHR13789">
    <property type="entry name" value="MONOOXYGENASE"/>
    <property type="match status" value="1"/>
</dbReference>
<comment type="caution">
    <text evidence="4">The sequence shown here is derived from an EMBL/GenBank/DDBJ whole genome shotgun (WGS) entry which is preliminary data.</text>
</comment>
<dbReference type="RefSeq" id="WP_344718896.1">
    <property type="nucleotide sequence ID" value="NZ_BAAAUS010000002.1"/>
</dbReference>
<evidence type="ECO:0000256" key="2">
    <source>
        <dbReference type="ARBA" id="ARBA00023033"/>
    </source>
</evidence>
<dbReference type="Gene3D" id="3.50.50.60">
    <property type="entry name" value="FAD/NAD(P)-binding domain"/>
    <property type="match status" value="1"/>
</dbReference>
<evidence type="ECO:0000313" key="4">
    <source>
        <dbReference type="EMBL" id="MFD1517183.1"/>
    </source>
</evidence>
<evidence type="ECO:0000313" key="5">
    <source>
        <dbReference type="Proteomes" id="UP001597114"/>
    </source>
</evidence>
<evidence type="ECO:0000259" key="3">
    <source>
        <dbReference type="Pfam" id="PF01494"/>
    </source>
</evidence>
<dbReference type="InterPro" id="IPR036188">
    <property type="entry name" value="FAD/NAD-bd_sf"/>
</dbReference>
<sequence length="402" mass="43339">MTYGELRVAVVGGGIGGLTLGLALRRHGITAEVFERTTALGEVGAAVTLTANSVRLLDRLGLRRDLEKASVEPSEVVYRGWRDDGRIAAYPIGRGDAYRHRFGAPWLGLHRAALQQVLSGAWGTEHLHLGREAVALVGRADGVCVEFADGSHHDADVVVGADGVHSVVRSWVTEEQPPRYSGTSGFRGIVPISAVPSLPDPDALQLWMGPGAHLLHYPIHGMINFLAVVDGPTTWPSPTGTAQADPGELAAHFAGWSPALLTLLTAVPQSDRWALFTQLPLQTWSQDRAVLIGDAAHAMLPHHGQGANQTIEDAVVLADCLATIRRGQHATAFHRYELRRRARTRLVQRSSLDKSALLHLPDGPEATARNTALLDLEKQVAWIHEHDAQQPSAHGERLPAPS</sequence>
<feature type="domain" description="FAD-binding" evidence="3">
    <location>
        <begin position="6"/>
        <end position="347"/>
    </location>
</feature>
<gene>
    <name evidence="4" type="ORF">ACFSJD_06785</name>
</gene>
<dbReference type="Proteomes" id="UP001597114">
    <property type="component" value="Unassembled WGS sequence"/>
</dbReference>
<reference evidence="5" key="1">
    <citation type="journal article" date="2019" name="Int. J. Syst. Evol. Microbiol.">
        <title>The Global Catalogue of Microorganisms (GCM) 10K type strain sequencing project: providing services to taxonomists for standard genome sequencing and annotation.</title>
        <authorList>
            <consortium name="The Broad Institute Genomics Platform"/>
            <consortium name="The Broad Institute Genome Sequencing Center for Infectious Disease"/>
            <person name="Wu L."/>
            <person name="Ma J."/>
        </authorList>
    </citation>
    <scope>NUCLEOTIDE SEQUENCE [LARGE SCALE GENOMIC DNA]</scope>
    <source>
        <strain evidence="5">CCM 7043</strain>
    </source>
</reference>
<dbReference type="PRINTS" id="PR00420">
    <property type="entry name" value="RNGMNOXGNASE"/>
</dbReference>
<dbReference type="Pfam" id="PF01494">
    <property type="entry name" value="FAD_binding_3"/>
    <property type="match status" value="1"/>
</dbReference>
<dbReference type="EMBL" id="JBHUCO010000007">
    <property type="protein sequence ID" value="MFD1517183.1"/>
    <property type="molecule type" value="Genomic_DNA"/>
</dbReference>
<proteinExistence type="predicted"/>
<evidence type="ECO:0000256" key="1">
    <source>
        <dbReference type="ARBA" id="ARBA00023002"/>
    </source>
</evidence>
<protein>
    <submittedName>
        <fullName evidence="4">FAD-dependent monooxygenase</fullName>
    </submittedName>
</protein>
<dbReference type="InterPro" id="IPR002938">
    <property type="entry name" value="FAD-bd"/>
</dbReference>
<dbReference type="InterPro" id="IPR050493">
    <property type="entry name" value="FAD-dep_Monooxygenase_BioMet"/>
</dbReference>
<dbReference type="SUPFAM" id="SSF51905">
    <property type="entry name" value="FAD/NAD(P)-binding domain"/>
    <property type="match status" value="1"/>
</dbReference>
<keyword evidence="5" id="KW-1185">Reference proteome</keyword>
<organism evidence="4 5">
    <name type="scientific">Pseudonocardia yunnanensis</name>
    <dbReference type="NCBI Taxonomy" id="58107"/>
    <lineage>
        <taxon>Bacteria</taxon>
        <taxon>Bacillati</taxon>
        <taxon>Actinomycetota</taxon>
        <taxon>Actinomycetes</taxon>
        <taxon>Pseudonocardiales</taxon>
        <taxon>Pseudonocardiaceae</taxon>
        <taxon>Pseudonocardia</taxon>
    </lineage>
</organism>
<dbReference type="GO" id="GO:0004497">
    <property type="term" value="F:monooxygenase activity"/>
    <property type="evidence" value="ECO:0007669"/>
    <property type="project" value="UniProtKB-KW"/>
</dbReference>
<name>A0ABW4EP43_9PSEU</name>
<keyword evidence="1" id="KW-0560">Oxidoreductase</keyword>
<keyword evidence="2 4" id="KW-0503">Monooxygenase</keyword>
<dbReference type="SUPFAM" id="SSF54373">
    <property type="entry name" value="FAD-linked reductases, C-terminal domain"/>
    <property type="match status" value="1"/>
</dbReference>